<dbReference type="Proteomes" id="UP000307362">
    <property type="component" value="Unassembled WGS sequence"/>
</dbReference>
<sequence length="83" mass="9528">VNLKVANEDGSVESNVHGTLHYGRDWPNNVHTGKAYALPDGVNPADDFHTYAVEWQEGEIRWYVDGYLYATQRQSEVRYNSKQ</sequence>
<dbReference type="RefSeq" id="WP_138569361.1">
    <property type="nucleotide sequence ID" value="NZ_PNCM01000343.1"/>
</dbReference>
<proteinExistence type="inferred from homology"/>
<dbReference type="PROSITE" id="PS51762">
    <property type="entry name" value="GH16_2"/>
    <property type="match status" value="1"/>
</dbReference>
<evidence type="ECO:0000256" key="1">
    <source>
        <dbReference type="ARBA" id="ARBA00006865"/>
    </source>
</evidence>
<reference evidence="3 4" key="1">
    <citation type="submission" date="2017-12" db="EMBL/GenBank/DDBJ databases">
        <authorList>
            <person name="Paulsen S."/>
            <person name="Gram L.K."/>
        </authorList>
    </citation>
    <scope>NUCLEOTIDE SEQUENCE [LARGE SCALE GENOMIC DNA]</scope>
    <source>
        <strain evidence="3 4">S1189</strain>
    </source>
</reference>
<gene>
    <name evidence="3" type="ORF">CWB73_21715</name>
</gene>
<reference evidence="4" key="2">
    <citation type="submission" date="2019-06" db="EMBL/GenBank/DDBJ databases">
        <title>Co-occurence of chitin degradation, pigmentation and bioactivity in marine Pseudoalteromonas.</title>
        <authorList>
            <person name="Sonnenschein E.C."/>
            <person name="Bech P.K."/>
        </authorList>
    </citation>
    <scope>NUCLEOTIDE SEQUENCE [LARGE SCALE GENOMIC DNA]</scope>
    <source>
        <strain evidence="4">S1189</strain>
    </source>
</reference>
<accession>A0A5S3YML1</accession>
<dbReference type="SUPFAM" id="SSF49899">
    <property type="entry name" value="Concanavalin A-like lectins/glucanases"/>
    <property type="match status" value="1"/>
</dbReference>
<keyword evidence="3" id="KW-0378">Hydrolase</keyword>
<feature type="non-terminal residue" evidence="3">
    <location>
        <position position="83"/>
    </location>
</feature>
<evidence type="ECO:0000259" key="2">
    <source>
        <dbReference type="PROSITE" id="PS51762"/>
    </source>
</evidence>
<dbReference type="GO" id="GO:0004553">
    <property type="term" value="F:hydrolase activity, hydrolyzing O-glycosyl compounds"/>
    <property type="evidence" value="ECO:0007669"/>
    <property type="project" value="InterPro"/>
</dbReference>
<dbReference type="GO" id="GO:0005975">
    <property type="term" value="P:carbohydrate metabolic process"/>
    <property type="evidence" value="ECO:0007669"/>
    <property type="project" value="InterPro"/>
</dbReference>
<name>A0A5S3YML1_9GAMM</name>
<protein>
    <submittedName>
        <fullName evidence="3">Glycosyl hydrolase family 16</fullName>
    </submittedName>
</protein>
<feature type="domain" description="GH16" evidence="2">
    <location>
        <begin position="1"/>
        <end position="83"/>
    </location>
</feature>
<dbReference type="InterPro" id="IPR000757">
    <property type="entry name" value="Beta-glucanase-like"/>
</dbReference>
<comment type="caution">
    <text evidence="3">The sequence shown here is derived from an EMBL/GenBank/DDBJ whole genome shotgun (WGS) entry which is preliminary data.</text>
</comment>
<dbReference type="Pfam" id="PF00722">
    <property type="entry name" value="Glyco_hydro_16"/>
    <property type="match status" value="1"/>
</dbReference>
<dbReference type="EMBL" id="PNCM01000343">
    <property type="protein sequence ID" value="TMP75912.1"/>
    <property type="molecule type" value="Genomic_DNA"/>
</dbReference>
<organism evidence="3 4">
    <name type="scientific">Pseudoalteromonas phenolica</name>
    <dbReference type="NCBI Taxonomy" id="161398"/>
    <lineage>
        <taxon>Bacteria</taxon>
        <taxon>Pseudomonadati</taxon>
        <taxon>Pseudomonadota</taxon>
        <taxon>Gammaproteobacteria</taxon>
        <taxon>Alteromonadales</taxon>
        <taxon>Pseudoalteromonadaceae</taxon>
        <taxon>Pseudoalteromonas</taxon>
    </lineage>
</organism>
<evidence type="ECO:0000313" key="3">
    <source>
        <dbReference type="EMBL" id="TMP75912.1"/>
    </source>
</evidence>
<comment type="similarity">
    <text evidence="1">Belongs to the glycosyl hydrolase 16 family.</text>
</comment>
<dbReference type="OrthoDB" id="9802518at2"/>
<evidence type="ECO:0000313" key="4">
    <source>
        <dbReference type="Proteomes" id="UP000307362"/>
    </source>
</evidence>
<dbReference type="InterPro" id="IPR013320">
    <property type="entry name" value="ConA-like_dom_sf"/>
</dbReference>
<feature type="non-terminal residue" evidence="3">
    <location>
        <position position="1"/>
    </location>
</feature>
<dbReference type="AlphaFoldDB" id="A0A5S3YML1"/>
<dbReference type="Gene3D" id="2.60.120.200">
    <property type="match status" value="1"/>
</dbReference>